<protein>
    <submittedName>
        <fullName evidence="2">Uncharacterized protein</fullName>
    </submittedName>
</protein>
<dbReference type="EMBL" id="DF849719">
    <property type="protein sequence ID" value="GAT58512.1"/>
    <property type="molecule type" value="Genomic_DNA"/>
</dbReference>
<accession>A0ABQ0M5J8</accession>
<organism evidence="2 3">
    <name type="scientific">Mycena chlorophos</name>
    <name type="common">Agaric fungus</name>
    <name type="synonym">Agaricus chlorophos</name>
    <dbReference type="NCBI Taxonomy" id="658473"/>
    <lineage>
        <taxon>Eukaryota</taxon>
        <taxon>Fungi</taxon>
        <taxon>Dikarya</taxon>
        <taxon>Basidiomycota</taxon>
        <taxon>Agaricomycotina</taxon>
        <taxon>Agaricomycetes</taxon>
        <taxon>Agaricomycetidae</taxon>
        <taxon>Agaricales</taxon>
        <taxon>Marasmiineae</taxon>
        <taxon>Mycenaceae</taxon>
        <taxon>Mycena</taxon>
    </lineage>
</organism>
<sequence>MPKLKMLVALYSAYNGAVSASEMEEVNAGTIRDVRFMAGTFPDDGDSYLDWEQSATCAAKDYWTRREIFLERKKRGQVAAEDIFTSYASLDASGRCDMGPVHRPSRQSQLIFLWSCSCIAFSRPFRAKQRMQTQSPSDHHHAPRKRERNHGSERPRRTQSMDNGQHESTTNAWPQIGNMLVPNAHDPIASSVSPRAPHCESESTSQD</sequence>
<feature type="region of interest" description="Disordered" evidence="1">
    <location>
        <begin position="129"/>
        <end position="207"/>
    </location>
</feature>
<keyword evidence="3" id="KW-1185">Reference proteome</keyword>
<name>A0ABQ0M5J8_MYCCL</name>
<reference evidence="2" key="1">
    <citation type="submission" date="2014-09" db="EMBL/GenBank/DDBJ databases">
        <title>Genome sequence of the luminous mushroom Mycena chlorophos for searching fungal bioluminescence genes.</title>
        <authorList>
            <person name="Tanaka Y."/>
            <person name="Kasuga D."/>
            <person name="Oba Y."/>
            <person name="Hase S."/>
            <person name="Sato K."/>
            <person name="Oba Y."/>
            <person name="Sakakibara Y."/>
        </authorList>
    </citation>
    <scope>NUCLEOTIDE SEQUENCE</scope>
</reference>
<proteinExistence type="predicted"/>
<evidence type="ECO:0000313" key="2">
    <source>
        <dbReference type="EMBL" id="GAT58512.1"/>
    </source>
</evidence>
<evidence type="ECO:0000313" key="3">
    <source>
        <dbReference type="Proteomes" id="UP000815677"/>
    </source>
</evidence>
<evidence type="ECO:0000256" key="1">
    <source>
        <dbReference type="SAM" id="MobiDB-lite"/>
    </source>
</evidence>
<feature type="compositionally biased region" description="Polar residues" evidence="1">
    <location>
        <begin position="158"/>
        <end position="173"/>
    </location>
</feature>
<dbReference type="Proteomes" id="UP000815677">
    <property type="component" value="Unassembled WGS sequence"/>
</dbReference>
<gene>
    <name evidence="2" type="ORF">MCHLO_14938</name>
</gene>